<evidence type="ECO:0000313" key="2">
    <source>
        <dbReference type="Proteomes" id="UP000017559"/>
    </source>
</evidence>
<keyword evidence="2" id="KW-1185">Reference proteome</keyword>
<comment type="caution">
    <text evidence="1">The sequence shown here is derived from an EMBL/GenBank/DDBJ whole genome shotgun (WGS) entry which is preliminary data.</text>
</comment>
<evidence type="ECO:0000313" key="1">
    <source>
        <dbReference type="EMBL" id="ESK83565.1"/>
    </source>
</evidence>
<dbReference type="OrthoDB" id="2788229at2759"/>
<gene>
    <name evidence="1" type="ORF">Moror_12096</name>
</gene>
<reference evidence="1 2" key="1">
    <citation type="journal article" date="2014" name="BMC Genomics">
        <title>Genome and secretome analysis of the hemibiotrophic fungal pathogen, Moniliophthora roreri, which causes frosty pod rot disease of cacao: mechanisms of the biotrophic and necrotrophic phases.</title>
        <authorList>
            <person name="Meinhardt L.W."/>
            <person name="Costa G.G.L."/>
            <person name="Thomazella D.P.T."/>
            <person name="Teixeira P.J.P.L."/>
            <person name="Carazzolle M.F."/>
            <person name="Schuster S.C."/>
            <person name="Carlson J.E."/>
            <person name="Guiltinan M.J."/>
            <person name="Mieczkowski P."/>
            <person name="Farmer A."/>
            <person name="Ramaraj T."/>
            <person name="Crozier J."/>
            <person name="Davis R.E."/>
            <person name="Shao J."/>
            <person name="Melnick R.L."/>
            <person name="Pereira G.A.G."/>
            <person name="Bailey B.A."/>
        </authorList>
    </citation>
    <scope>NUCLEOTIDE SEQUENCE [LARGE SCALE GENOMIC DNA]</scope>
    <source>
        <strain evidence="1 2">MCA 2997</strain>
    </source>
</reference>
<protein>
    <recommendedName>
        <fullName evidence="3">F-box domain-containing protein</fullName>
    </recommendedName>
</protein>
<sequence>MTSCHCQGLNSSRNVPLEKEEGVCRLPKELIDEMIDVMESNAGLLSCALVCRAWLPRCRERLFYNIQINKNTQDLANFPPKLVHLIRHLTLSFYSQEWSSYSKLLNSLSKFIPHLRCLTGITLKRFQHTFIYHRNIRVLSDAMQALEFFFQALDKPFEEAEQLPSNIERLVLECAGFQHIRSFHEFIGRRRFHHLKELVIVDSIILEERSSLEDGLPPRTGYEKLEGAASVPVTSDRPCLEILTARDSDEYLDALYDERCPLDMRRLRRLQLLDSQLETVEAMIGHSLTHLRIGTTQFDRLEPGCLPNVTHYCITLADSWGSAALQTPADLLSVGLCGLGLAAPNLKYLILEISNRFRNQSFQTIDPILAKTPLPDDARIFIRLPLLVEHHRLTETKDFFRNLLPITSESRGFQVYGYTEYVVPCHFTLDLEMYLRDAQHWNDGST</sequence>
<accession>V2WTM7</accession>
<dbReference type="KEGG" id="mrr:Moror_12096"/>
<proteinExistence type="predicted"/>
<name>V2WTM7_MONRO</name>
<dbReference type="AlphaFoldDB" id="V2WTM7"/>
<organism evidence="1 2">
    <name type="scientific">Moniliophthora roreri (strain MCA 2997)</name>
    <name type="common">Cocoa frosty pod rot fungus</name>
    <name type="synonym">Crinipellis roreri</name>
    <dbReference type="NCBI Taxonomy" id="1381753"/>
    <lineage>
        <taxon>Eukaryota</taxon>
        <taxon>Fungi</taxon>
        <taxon>Dikarya</taxon>
        <taxon>Basidiomycota</taxon>
        <taxon>Agaricomycotina</taxon>
        <taxon>Agaricomycetes</taxon>
        <taxon>Agaricomycetidae</taxon>
        <taxon>Agaricales</taxon>
        <taxon>Marasmiineae</taxon>
        <taxon>Marasmiaceae</taxon>
        <taxon>Moniliophthora</taxon>
    </lineage>
</organism>
<dbReference type="HOGENOM" id="CLU_665780_0_0_1"/>
<evidence type="ECO:0008006" key="3">
    <source>
        <dbReference type="Google" id="ProtNLM"/>
    </source>
</evidence>
<dbReference type="Proteomes" id="UP000017559">
    <property type="component" value="Unassembled WGS sequence"/>
</dbReference>
<dbReference type="EMBL" id="AWSO01001515">
    <property type="protein sequence ID" value="ESK83565.1"/>
    <property type="molecule type" value="Genomic_DNA"/>
</dbReference>